<evidence type="ECO:0000256" key="10">
    <source>
        <dbReference type="RuleBase" id="RU000461"/>
    </source>
</evidence>
<keyword evidence="9 10" id="KW-0349">Heme</keyword>
<evidence type="ECO:0000256" key="8">
    <source>
        <dbReference type="ARBA" id="ARBA00023004"/>
    </source>
</evidence>
<keyword evidence="6" id="KW-0472">Membrane</keyword>
<evidence type="ECO:0000256" key="9">
    <source>
        <dbReference type="PIRSR" id="PIRSR602401-1"/>
    </source>
</evidence>
<name>A0AAP0X6P1_LIQFO</name>
<comment type="cofactor">
    <cofactor evidence="1 9">
        <name>heme</name>
        <dbReference type="ChEBI" id="CHEBI:30413"/>
    </cofactor>
</comment>
<dbReference type="PRINTS" id="PR00385">
    <property type="entry name" value="P450"/>
</dbReference>
<gene>
    <name evidence="11" type="ORF">L1049_021112</name>
</gene>
<dbReference type="GO" id="GO:0005506">
    <property type="term" value="F:iron ion binding"/>
    <property type="evidence" value="ECO:0007669"/>
    <property type="project" value="InterPro"/>
</dbReference>
<dbReference type="GO" id="GO:0020037">
    <property type="term" value="F:heme binding"/>
    <property type="evidence" value="ECO:0007669"/>
    <property type="project" value="InterPro"/>
</dbReference>
<keyword evidence="5 9" id="KW-0479">Metal-binding</keyword>
<dbReference type="PANTHER" id="PTHR24286:SF381">
    <property type="entry name" value="BETA-AMYRIN 28-OXIDASE"/>
    <property type="match status" value="1"/>
</dbReference>
<accession>A0AAP0X6P1</accession>
<dbReference type="Gene3D" id="1.10.630.10">
    <property type="entry name" value="Cytochrome P450"/>
    <property type="match status" value="1"/>
</dbReference>
<comment type="subcellular location">
    <subcellularLocation>
        <location evidence="2">Membrane</location>
        <topology evidence="2">Single-pass membrane protein</topology>
    </subcellularLocation>
</comment>
<evidence type="ECO:0000256" key="1">
    <source>
        <dbReference type="ARBA" id="ARBA00001971"/>
    </source>
</evidence>
<dbReference type="AlphaFoldDB" id="A0AAP0X6P1"/>
<dbReference type="Pfam" id="PF00067">
    <property type="entry name" value="p450"/>
    <property type="match status" value="1"/>
</dbReference>
<sequence>MDTIAQRHFASDWDNKQEVEVYPLAKGYTLWLACRLFLSIEDPVQVANFAAPFGLISSGIFAIPIDLPGTAGNRAIKASKLIRKEICAIIKKRKVDLAANKATPTQDILSHMLFTPDESGRFMNELFIADKILGFLLGGHDTARVVITFIIKYLAELPEIYNEVYKEQMEIAKSKAPGELLNWEDIQKMKYSWNVVCEVMRLVPPLQGAFREALNDFIYAGFSISKGWKLYWSTHLVHRDPQCFLEPEKFDPKRFKGSGPTPYTYVPFGGGPRMCPGNEYARLEILVFMHNTIKRFRWEKLLPNEKIVVNPMPIPAKGLPVRLHAHKA</sequence>
<evidence type="ECO:0000313" key="12">
    <source>
        <dbReference type="Proteomes" id="UP001415857"/>
    </source>
</evidence>
<dbReference type="FunFam" id="1.10.630.10:FF:000022">
    <property type="entry name" value="Taxadiene 5-alpha hydroxylase"/>
    <property type="match status" value="1"/>
</dbReference>
<dbReference type="EMBL" id="JBBPBK010000001">
    <property type="protein sequence ID" value="KAK9293126.1"/>
    <property type="molecule type" value="Genomic_DNA"/>
</dbReference>
<evidence type="ECO:0000256" key="3">
    <source>
        <dbReference type="ARBA" id="ARBA00010617"/>
    </source>
</evidence>
<dbReference type="InterPro" id="IPR001128">
    <property type="entry name" value="Cyt_P450"/>
</dbReference>
<comment type="caution">
    <text evidence="11">The sequence shown here is derived from an EMBL/GenBank/DDBJ whole genome shotgun (WGS) entry which is preliminary data.</text>
</comment>
<dbReference type="GO" id="GO:0016125">
    <property type="term" value="P:sterol metabolic process"/>
    <property type="evidence" value="ECO:0007669"/>
    <property type="project" value="TreeGrafter"/>
</dbReference>
<evidence type="ECO:0008006" key="13">
    <source>
        <dbReference type="Google" id="ProtNLM"/>
    </source>
</evidence>
<evidence type="ECO:0000256" key="5">
    <source>
        <dbReference type="ARBA" id="ARBA00022723"/>
    </source>
</evidence>
<dbReference type="InterPro" id="IPR002401">
    <property type="entry name" value="Cyt_P450_E_grp-I"/>
</dbReference>
<dbReference type="GO" id="GO:0004497">
    <property type="term" value="F:monooxygenase activity"/>
    <property type="evidence" value="ECO:0007669"/>
    <property type="project" value="UniProtKB-KW"/>
</dbReference>
<dbReference type="PRINTS" id="PR00463">
    <property type="entry name" value="EP450I"/>
</dbReference>
<comment type="similarity">
    <text evidence="3 10">Belongs to the cytochrome P450 family.</text>
</comment>
<dbReference type="GO" id="GO:0016020">
    <property type="term" value="C:membrane"/>
    <property type="evidence" value="ECO:0007669"/>
    <property type="project" value="UniProtKB-SubCell"/>
</dbReference>
<keyword evidence="10" id="KW-0503">Monooxygenase</keyword>
<evidence type="ECO:0000256" key="4">
    <source>
        <dbReference type="ARBA" id="ARBA00022692"/>
    </source>
</evidence>
<dbReference type="PROSITE" id="PS00086">
    <property type="entry name" value="CYTOCHROME_P450"/>
    <property type="match status" value="1"/>
</dbReference>
<dbReference type="SUPFAM" id="SSF48264">
    <property type="entry name" value="Cytochrome P450"/>
    <property type="match status" value="1"/>
</dbReference>
<dbReference type="Proteomes" id="UP001415857">
    <property type="component" value="Unassembled WGS sequence"/>
</dbReference>
<dbReference type="PANTHER" id="PTHR24286">
    <property type="entry name" value="CYTOCHROME P450 26"/>
    <property type="match status" value="1"/>
</dbReference>
<keyword evidence="6" id="KW-1133">Transmembrane helix</keyword>
<evidence type="ECO:0000256" key="7">
    <source>
        <dbReference type="ARBA" id="ARBA00023002"/>
    </source>
</evidence>
<keyword evidence="4" id="KW-0812">Transmembrane</keyword>
<keyword evidence="12" id="KW-1185">Reference proteome</keyword>
<evidence type="ECO:0000313" key="11">
    <source>
        <dbReference type="EMBL" id="KAK9293126.1"/>
    </source>
</evidence>
<evidence type="ECO:0000256" key="6">
    <source>
        <dbReference type="ARBA" id="ARBA00022989"/>
    </source>
</evidence>
<dbReference type="InterPro" id="IPR036396">
    <property type="entry name" value="Cyt_P450_sf"/>
</dbReference>
<keyword evidence="8 9" id="KW-0408">Iron</keyword>
<protein>
    <recommendedName>
        <fullName evidence="13">Cytochrome P450</fullName>
    </recommendedName>
</protein>
<dbReference type="GO" id="GO:0016705">
    <property type="term" value="F:oxidoreductase activity, acting on paired donors, with incorporation or reduction of molecular oxygen"/>
    <property type="evidence" value="ECO:0007669"/>
    <property type="project" value="InterPro"/>
</dbReference>
<feature type="binding site" description="axial binding residue" evidence="9">
    <location>
        <position position="275"/>
    </location>
    <ligand>
        <name>heme</name>
        <dbReference type="ChEBI" id="CHEBI:30413"/>
    </ligand>
    <ligandPart>
        <name>Fe</name>
        <dbReference type="ChEBI" id="CHEBI:18248"/>
    </ligandPart>
</feature>
<organism evidence="11 12">
    <name type="scientific">Liquidambar formosana</name>
    <name type="common">Formosan gum</name>
    <dbReference type="NCBI Taxonomy" id="63359"/>
    <lineage>
        <taxon>Eukaryota</taxon>
        <taxon>Viridiplantae</taxon>
        <taxon>Streptophyta</taxon>
        <taxon>Embryophyta</taxon>
        <taxon>Tracheophyta</taxon>
        <taxon>Spermatophyta</taxon>
        <taxon>Magnoliopsida</taxon>
        <taxon>eudicotyledons</taxon>
        <taxon>Gunneridae</taxon>
        <taxon>Pentapetalae</taxon>
        <taxon>Saxifragales</taxon>
        <taxon>Altingiaceae</taxon>
        <taxon>Liquidambar</taxon>
    </lineage>
</organism>
<reference evidence="11 12" key="1">
    <citation type="journal article" date="2024" name="Plant J.">
        <title>Genome sequences and population genomics reveal climatic adaptation and genomic divergence between two closely related sweetgum species.</title>
        <authorList>
            <person name="Xu W.Q."/>
            <person name="Ren C.Q."/>
            <person name="Zhang X.Y."/>
            <person name="Comes H.P."/>
            <person name="Liu X.H."/>
            <person name="Li Y.G."/>
            <person name="Kettle C.J."/>
            <person name="Jalonen R."/>
            <person name="Gaisberger H."/>
            <person name="Ma Y.Z."/>
            <person name="Qiu Y.X."/>
        </authorList>
    </citation>
    <scope>NUCLEOTIDE SEQUENCE [LARGE SCALE GENOMIC DNA]</scope>
    <source>
        <strain evidence="11">Hangzhou</strain>
    </source>
</reference>
<proteinExistence type="inferred from homology"/>
<keyword evidence="7 10" id="KW-0560">Oxidoreductase</keyword>
<dbReference type="InterPro" id="IPR017972">
    <property type="entry name" value="Cyt_P450_CS"/>
</dbReference>
<evidence type="ECO:0000256" key="2">
    <source>
        <dbReference type="ARBA" id="ARBA00004167"/>
    </source>
</evidence>